<gene>
    <name evidence="2" type="ORF">QBC38DRAFT_447862</name>
</gene>
<dbReference type="GO" id="GO:0004622">
    <property type="term" value="F:phosphatidylcholine lysophospholipase activity"/>
    <property type="evidence" value="ECO:0007669"/>
    <property type="project" value="TreeGrafter"/>
</dbReference>
<dbReference type="InterPro" id="IPR051532">
    <property type="entry name" value="Ester_Hydrolysis_Enzymes"/>
</dbReference>
<dbReference type="PANTHER" id="PTHR30383:SF31">
    <property type="entry name" value="SGNH HYDROLASE-TYPE ESTERASE DOMAIN-CONTAINING PROTEIN-RELATED"/>
    <property type="match status" value="1"/>
</dbReference>
<reference evidence="2" key="1">
    <citation type="journal article" date="2023" name="Mol. Phylogenet. Evol.">
        <title>Genome-scale phylogeny and comparative genomics of the fungal order Sordariales.</title>
        <authorList>
            <person name="Hensen N."/>
            <person name="Bonometti L."/>
            <person name="Westerberg I."/>
            <person name="Brannstrom I.O."/>
            <person name="Guillou S."/>
            <person name="Cros-Aarteil S."/>
            <person name="Calhoun S."/>
            <person name="Haridas S."/>
            <person name="Kuo A."/>
            <person name="Mondo S."/>
            <person name="Pangilinan J."/>
            <person name="Riley R."/>
            <person name="LaButti K."/>
            <person name="Andreopoulos B."/>
            <person name="Lipzen A."/>
            <person name="Chen C."/>
            <person name="Yan M."/>
            <person name="Daum C."/>
            <person name="Ng V."/>
            <person name="Clum A."/>
            <person name="Steindorff A."/>
            <person name="Ohm R.A."/>
            <person name="Martin F."/>
            <person name="Silar P."/>
            <person name="Natvig D.O."/>
            <person name="Lalanne C."/>
            <person name="Gautier V."/>
            <person name="Ament-Velasquez S.L."/>
            <person name="Kruys A."/>
            <person name="Hutchinson M.I."/>
            <person name="Powell A.J."/>
            <person name="Barry K."/>
            <person name="Miller A.N."/>
            <person name="Grigoriev I.V."/>
            <person name="Debuchy R."/>
            <person name="Gladieux P."/>
            <person name="Hiltunen Thoren M."/>
            <person name="Johannesson H."/>
        </authorList>
    </citation>
    <scope>NUCLEOTIDE SEQUENCE</scope>
    <source>
        <strain evidence="2">CBS 990.96</strain>
    </source>
</reference>
<dbReference type="Pfam" id="PF13472">
    <property type="entry name" value="Lipase_GDSL_2"/>
    <property type="match status" value="1"/>
</dbReference>
<dbReference type="AlphaFoldDB" id="A0AAN6YP83"/>
<dbReference type="SUPFAM" id="SSF52266">
    <property type="entry name" value="SGNH hydrolase"/>
    <property type="match status" value="1"/>
</dbReference>
<feature type="domain" description="SGNH hydrolase-type esterase" evidence="1">
    <location>
        <begin position="48"/>
        <end position="226"/>
    </location>
</feature>
<accession>A0AAN6YP83</accession>
<organism evidence="2 3">
    <name type="scientific">Podospora fimiseda</name>
    <dbReference type="NCBI Taxonomy" id="252190"/>
    <lineage>
        <taxon>Eukaryota</taxon>
        <taxon>Fungi</taxon>
        <taxon>Dikarya</taxon>
        <taxon>Ascomycota</taxon>
        <taxon>Pezizomycotina</taxon>
        <taxon>Sordariomycetes</taxon>
        <taxon>Sordariomycetidae</taxon>
        <taxon>Sordariales</taxon>
        <taxon>Podosporaceae</taxon>
        <taxon>Podospora</taxon>
    </lineage>
</organism>
<name>A0AAN6YP83_9PEZI</name>
<sequence length="260" mass="28402">MVFLPVQSLMLALATPLANHGVAINHFNLGARALEPLGGGVPLRILPLGASITYGQGSTDANGYREHLRSFVVAAGNPVNMVGSRKSGSMPDNEVEGWPGKRIDEVLVEAKKITPKTKPNVVLINAGTNDALQNYRISGVSSRMENLITELYRMSPRATVVLSTLIMNRKADIESRVLDINAQYRQLVVRLRDQGKRIVLADMHGDNGLFWTDMVDDTHPNDVGYQKMANIWFEALISASDDGFLEGPEFVSGLQDNFGA</sequence>
<dbReference type="Gene3D" id="3.40.50.1110">
    <property type="entry name" value="SGNH hydrolase"/>
    <property type="match status" value="1"/>
</dbReference>
<comment type="caution">
    <text evidence="2">The sequence shown here is derived from an EMBL/GenBank/DDBJ whole genome shotgun (WGS) entry which is preliminary data.</text>
</comment>
<dbReference type="EMBL" id="MU865449">
    <property type="protein sequence ID" value="KAK4222903.1"/>
    <property type="molecule type" value="Genomic_DNA"/>
</dbReference>
<dbReference type="InterPro" id="IPR013830">
    <property type="entry name" value="SGNH_hydro"/>
</dbReference>
<keyword evidence="3" id="KW-1185">Reference proteome</keyword>
<dbReference type="InterPro" id="IPR036514">
    <property type="entry name" value="SGNH_hydro_sf"/>
</dbReference>
<protein>
    <submittedName>
        <fullName evidence="2">Family 3 putative carbohydrate esterase</fullName>
    </submittedName>
</protein>
<reference evidence="2" key="2">
    <citation type="submission" date="2023-05" db="EMBL/GenBank/DDBJ databases">
        <authorList>
            <consortium name="Lawrence Berkeley National Laboratory"/>
            <person name="Steindorff A."/>
            <person name="Hensen N."/>
            <person name="Bonometti L."/>
            <person name="Westerberg I."/>
            <person name="Brannstrom I.O."/>
            <person name="Guillou S."/>
            <person name="Cros-Aarteil S."/>
            <person name="Calhoun S."/>
            <person name="Haridas S."/>
            <person name="Kuo A."/>
            <person name="Mondo S."/>
            <person name="Pangilinan J."/>
            <person name="Riley R."/>
            <person name="Labutti K."/>
            <person name="Andreopoulos B."/>
            <person name="Lipzen A."/>
            <person name="Chen C."/>
            <person name="Yanf M."/>
            <person name="Daum C."/>
            <person name="Ng V."/>
            <person name="Clum A."/>
            <person name="Ohm R."/>
            <person name="Martin F."/>
            <person name="Silar P."/>
            <person name="Natvig D."/>
            <person name="Lalanne C."/>
            <person name="Gautier V."/>
            <person name="Ament-Velasquez S.L."/>
            <person name="Kruys A."/>
            <person name="Hutchinson M.I."/>
            <person name="Powell A.J."/>
            <person name="Barry K."/>
            <person name="Miller A.N."/>
            <person name="Grigoriev I.V."/>
            <person name="Debuchy R."/>
            <person name="Gladieux P."/>
            <person name="Thoren M.H."/>
            <person name="Johannesson H."/>
        </authorList>
    </citation>
    <scope>NUCLEOTIDE SEQUENCE</scope>
    <source>
        <strain evidence="2">CBS 990.96</strain>
    </source>
</reference>
<dbReference type="Proteomes" id="UP001301958">
    <property type="component" value="Unassembled WGS sequence"/>
</dbReference>
<dbReference type="PANTHER" id="PTHR30383">
    <property type="entry name" value="THIOESTERASE 1/PROTEASE 1/LYSOPHOSPHOLIPASE L1"/>
    <property type="match status" value="1"/>
</dbReference>
<evidence type="ECO:0000313" key="3">
    <source>
        <dbReference type="Proteomes" id="UP001301958"/>
    </source>
</evidence>
<evidence type="ECO:0000313" key="2">
    <source>
        <dbReference type="EMBL" id="KAK4222903.1"/>
    </source>
</evidence>
<dbReference type="CDD" id="cd01833">
    <property type="entry name" value="XynB_like"/>
    <property type="match status" value="1"/>
</dbReference>
<evidence type="ECO:0000259" key="1">
    <source>
        <dbReference type="Pfam" id="PF13472"/>
    </source>
</evidence>
<proteinExistence type="predicted"/>